<sequence length="72" mass="8642">MYSCYYLMFIVIVIVEAEVLNVVNTFITYVQFCFKTLVPVQGLMRPACEQHLMLFSYHVLFWVESWHEIVRC</sequence>
<protein>
    <submittedName>
        <fullName evidence="2">Uncharacterized protein</fullName>
    </submittedName>
</protein>
<gene>
    <name evidence="2" type="ORF">EB796_019363</name>
</gene>
<feature type="transmembrane region" description="Helical" evidence="1">
    <location>
        <begin position="6"/>
        <end position="27"/>
    </location>
</feature>
<reference evidence="2" key="1">
    <citation type="submission" date="2020-06" db="EMBL/GenBank/DDBJ databases">
        <title>Draft genome of Bugula neritina, a colonial animal packing powerful symbionts and potential medicines.</title>
        <authorList>
            <person name="Rayko M."/>
        </authorList>
    </citation>
    <scope>NUCLEOTIDE SEQUENCE [LARGE SCALE GENOMIC DNA]</scope>
    <source>
        <strain evidence="2">Kwan_BN1</strain>
    </source>
</reference>
<dbReference type="AlphaFoldDB" id="A0A7J7J9K7"/>
<keyword evidence="1" id="KW-0472">Membrane</keyword>
<name>A0A7J7J9K7_BUGNE</name>
<evidence type="ECO:0000313" key="3">
    <source>
        <dbReference type="Proteomes" id="UP000593567"/>
    </source>
</evidence>
<comment type="caution">
    <text evidence="2">The sequence shown here is derived from an EMBL/GenBank/DDBJ whole genome shotgun (WGS) entry which is preliminary data.</text>
</comment>
<keyword evidence="1" id="KW-1133">Transmembrane helix</keyword>
<keyword evidence="1" id="KW-0812">Transmembrane</keyword>
<dbReference type="Proteomes" id="UP000593567">
    <property type="component" value="Unassembled WGS sequence"/>
</dbReference>
<keyword evidence="3" id="KW-1185">Reference proteome</keyword>
<proteinExistence type="predicted"/>
<organism evidence="2 3">
    <name type="scientific">Bugula neritina</name>
    <name type="common">Brown bryozoan</name>
    <name type="synonym">Sertularia neritina</name>
    <dbReference type="NCBI Taxonomy" id="10212"/>
    <lineage>
        <taxon>Eukaryota</taxon>
        <taxon>Metazoa</taxon>
        <taxon>Spiralia</taxon>
        <taxon>Lophotrochozoa</taxon>
        <taxon>Bryozoa</taxon>
        <taxon>Gymnolaemata</taxon>
        <taxon>Cheilostomatida</taxon>
        <taxon>Flustrina</taxon>
        <taxon>Buguloidea</taxon>
        <taxon>Bugulidae</taxon>
        <taxon>Bugula</taxon>
    </lineage>
</organism>
<dbReference type="EMBL" id="VXIV02002865">
    <property type="protein sequence ID" value="KAF6022326.1"/>
    <property type="molecule type" value="Genomic_DNA"/>
</dbReference>
<evidence type="ECO:0000256" key="1">
    <source>
        <dbReference type="SAM" id="Phobius"/>
    </source>
</evidence>
<accession>A0A7J7J9K7</accession>
<evidence type="ECO:0000313" key="2">
    <source>
        <dbReference type="EMBL" id="KAF6022326.1"/>
    </source>
</evidence>